<name>A0A0H2S8J6_9AGAM</name>
<reference evidence="11 12" key="1">
    <citation type="submission" date="2015-04" db="EMBL/GenBank/DDBJ databases">
        <title>Complete genome sequence of Schizopora paradoxa KUC8140, a cosmopolitan wood degrader in East Asia.</title>
        <authorList>
            <consortium name="DOE Joint Genome Institute"/>
            <person name="Min B."/>
            <person name="Park H."/>
            <person name="Jang Y."/>
            <person name="Kim J.-J."/>
            <person name="Kim K.H."/>
            <person name="Pangilinan J."/>
            <person name="Lipzen A."/>
            <person name="Riley R."/>
            <person name="Grigoriev I.V."/>
            <person name="Spatafora J.W."/>
            <person name="Choi I.-G."/>
        </authorList>
    </citation>
    <scope>NUCLEOTIDE SEQUENCE [LARGE SCALE GENOMIC DNA]</scope>
    <source>
        <strain evidence="11 12">KUC8140</strain>
    </source>
</reference>
<evidence type="ECO:0000256" key="6">
    <source>
        <dbReference type="ARBA" id="ARBA00023002"/>
    </source>
</evidence>
<evidence type="ECO:0000313" key="11">
    <source>
        <dbReference type="EMBL" id="KLO13201.1"/>
    </source>
</evidence>
<keyword evidence="5 9" id="KW-0479">Metal-binding</keyword>
<dbReference type="PANTHER" id="PTHR46300">
    <property type="entry name" value="P450, PUTATIVE (EUROFUNG)-RELATED-RELATED"/>
    <property type="match status" value="1"/>
</dbReference>
<gene>
    <name evidence="11" type="ORF">SCHPADRAFT_940564</name>
</gene>
<dbReference type="GO" id="GO:0005506">
    <property type="term" value="F:iron ion binding"/>
    <property type="evidence" value="ECO:0007669"/>
    <property type="project" value="InterPro"/>
</dbReference>
<evidence type="ECO:0000256" key="3">
    <source>
        <dbReference type="ARBA" id="ARBA00010617"/>
    </source>
</evidence>
<evidence type="ECO:0000256" key="9">
    <source>
        <dbReference type="PIRSR" id="PIRSR602401-1"/>
    </source>
</evidence>
<dbReference type="STRING" id="27342.A0A0H2S8J6"/>
<dbReference type="Pfam" id="PF00067">
    <property type="entry name" value="p450"/>
    <property type="match status" value="1"/>
</dbReference>
<dbReference type="OrthoDB" id="1470350at2759"/>
<keyword evidence="12" id="KW-1185">Reference proteome</keyword>
<dbReference type="Gene3D" id="1.10.630.10">
    <property type="entry name" value="Cytochrome P450"/>
    <property type="match status" value="1"/>
</dbReference>
<comment type="similarity">
    <text evidence="3 10">Belongs to the cytochrome P450 family.</text>
</comment>
<feature type="binding site" description="axial binding residue" evidence="9">
    <location>
        <position position="440"/>
    </location>
    <ligand>
        <name>heme</name>
        <dbReference type="ChEBI" id="CHEBI:30413"/>
    </ligand>
    <ligandPart>
        <name>Fe</name>
        <dbReference type="ChEBI" id="CHEBI:18248"/>
    </ligandPart>
</feature>
<keyword evidence="4 9" id="KW-0349">Heme</keyword>
<evidence type="ECO:0000256" key="5">
    <source>
        <dbReference type="ARBA" id="ARBA00022723"/>
    </source>
</evidence>
<evidence type="ECO:0000256" key="8">
    <source>
        <dbReference type="ARBA" id="ARBA00023033"/>
    </source>
</evidence>
<keyword evidence="6 10" id="KW-0560">Oxidoreductase</keyword>
<proteinExistence type="inferred from homology"/>
<accession>A0A0H2S8J6</accession>
<dbReference type="GO" id="GO:0020037">
    <property type="term" value="F:heme binding"/>
    <property type="evidence" value="ECO:0007669"/>
    <property type="project" value="InterPro"/>
</dbReference>
<dbReference type="PROSITE" id="PS00086">
    <property type="entry name" value="CYTOCHROME_P450"/>
    <property type="match status" value="1"/>
</dbReference>
<comment type="cofactor">
    <cofactor evidence="1 9">
        <name>heme</name>
        <dbReference type="ChEBI" id="CHEBI:30413"/>
    </cofactor>
</comment>
<dbReference type="InParanoid" id="A0A0H2S8J6"/>
<protein>
    <submittedName>
        <fullName evidence="11">Cytochrome P450</fullName>
    </submittedName>
</protein>
<dbReference type="AlphaFoldDB" id="A0A0H2S8J6"/>
<dbReference type="InterPro" id="IPR017972">
    <property type="entry name" value="Cyt_P450_CS"/>
</dbReference>
<evidence type="ECO:0000256" key="7">
    <source>
        <dbReference type="ARBA" id="ARBA00023004"/>
    </source>
</evidence>
<evidence type="ECO:0000256" key="10">
    <source>
        <dbReference type="RuleBase" id="RU000461"/>
    </source>
</evidence>
<dbReference type="InterPro" id="IPR001128">
    <property type="entry name" value="Cyt_P450"/>
</dbReference>
<keyword evidence="7 9" id="KW-0408">Iron</keyword>
<organism evidence="11 12">
    <name type="scientific">Schizopora paradoxa</name>
    <dbReference type="NCBI Taxonomy" id="27342"/>
    <lineage>
        <taxon>Eukaryota</taxon>
        <taxon>Fungi</taxon>
        <taxon>Dikarya</taxon>
        <taxon>Basidiomycota</taxon>
        <taxon>Agaricomycotina</taxon>
        <taxon>Agaricomycetes</taxon>
        <taxon>Hymenochaetales</taxon>
        <taxon>Schizoporaceae</taxon>
        <taxon>Schizopora</taxon>
    </lineage>
</organism>
<dbReference type="Proteomes" id="UP000053477">
    <property type="component" value="Unassembled WGS sequence"/>
</dbReference>
<dbReference type="GO" id="GO:0016705">
    <property type="term" value="F:oxidoreductase activity, acting on paired donors, with incorporation or reduction of molecular oxygen"/>
    <property type="evidence" value="ECO:0007669"/>
    <property type="project" value="InterPro"/>
</dbReference>
<evidence type="ECO:0000313" key="12">
    <source>
        <dbReference type="Proteomes" id="UP000053477"/>
    </source>
</evidence>
<keyword evidence="8 10" id="KW-0503">Monooxygenase</keyword>
<dbReference type="SUPFAM" id="SSF48264">
    <property type="entry name" value="Cytochrome P450"/>
    <property type="match status" value="1"/>
</dbReference>
<dbReference type="PRINTS" id="PR00463">
    <property type="entry name" value="EP450I"/>
</dbReference>
<dbReference type="InterPro" id="IPR002401">
    <property type="entry name" value="Cyt_P450_E_grp-I"/>
</dbReference>
<comment type="pathway">
    <text evidence="2">Secondary metabolite biosynthesis.</text>
</comment>
<dbReference type="InterPro" id="IPR050364">
    <property type="entry name" value="Cytochrome_P450_fung"/>
</dbReference>
<evidence type="ECO:0000256" key="2">
    <source>
        <dbReference type="ARBA" id="ARBA00005179"/>
    </source>
</evidence>
<evidence type="ECO:0000256" key="1">
    <source>
        <dbReference type="ARBA" id="ARBA00001971"/>
    </source>
</evidence>
<dbReference type="InterPro" id="IPR036396">
    <property type="entry name" value="Cyt_P450_sf"/>
</dbReference>
<dbReference type="GO" id="GO:0004497">
    <property type="term" value="F:monooxygenase activity"/>
    <property type="evidence" value="ECO:0007669"/>
    <property type="project" value="UniProtKB-KW"/>
</dbReference>
<evidence type="ECO:0000256" key="4">
    <source>
        <dbReference type="ARBA" id="ARBA00022617"/>
    </source>
</evidence>
<dbReference type="EMBL" id="KQ085963">
    <property type="protein sequence ID" value="KLO13201.1"/>
    <property type="molecule type" value="Genomic_DNA"/>
</dbReference>
<dbReference type="CDD" id="cd11065">
    <property type="entry name" value="CYP64-like"/>
    <property type="match status" value="1"/>
</dbReference>
<sequence>MSTGSPTALSACAIVATVAVSALLRWRRKQQGSSPLPPGPPRLPIVGNMFDMPTTKIWETALEWGKTYGDMVYIEVAGVPMLLVNSFDISMDLLTKRSSIYSSRPRMIMAEIGGWGWATPMVPYGETLKWHRSILHKFFSSPSLLKYTDSQQQGCYMFLRQLLEAPDEYDRHVRRLPSAVMMMNTYGHSVKDDNDRYVIQGETCARMITDFNGYFILDLMPWLRHIPEWVPGAKFQRLARESRELSKSYKHDLYALTKKNYLEGKAKECVTTLYLDGATNEAGVVEQEESFGDVTSIVFLAGSDTSVLAIMNLVLAMLKFPEVQRRAQEELDRVVGTDRLPTFNDREQLPYVNALCSEVLRWQAIGPITIPHYTTEEDEYKGYRIPKGTMVLANIWAMARNADVYPDPLEVKPERWLPGGANFNSIRPEEFVFGFGRRICPGRVWAEHMLFIAAASLLSAFKLERALDAEGNLIPLNEHYEGETVRYLGKSECKITPRTEKVASLIREHAESF</sequence>
<dbReference type="PANTHER" id="PTHR46300:SF7">
    <property type="entry name" value="P450, PUTATIVE (EUROFUNG)-RELATED"/>
    <property type="match status" value="1"/>
</dbReference>